<reference evidence="1" key="1">
    <citation type="submission" date="2019-11" db="EMBL/GenBank/DDBJ databases">
        <title>Characterization of Clostridium perfringens isolates from swine manure treated agricultural soils.</title>
        <authorList>
            <person name="Wushke S.T."/>
        </authorList>
    </citation>
    <scope>NUCLEOTIDE SEQUENCE</scope>
    <source>
        <strain evidence="1">X62</strain>
    </source>
</reference>
<gene>
    <name evidence="1" type="ORF">GNF83_22200</name>
</gene>
<accession>A0AAW9K8D5</accession>
<protein>
    <recommendedName>
        <fullName evidence="3">YcxB family protein</fullName>
    </recommendedName>
</protein>
<dbReference type="Proteomes" id="UP001288944">
    <property type="component" value="Unassembled WGS sequence"/>
</dbReference>
<evidence type="ECO:0000313" key="1">
    <source>
        <dbReference type="EMBL" id="MDZ7543824.1"/>
    </source>
</evidence>
<sequence>RYRVNKAARLAIKNPNLKGVEYFKDTLITLNDEGIKKEIEGITLSTNWESVEKVFVMEKNIFIRLLNASYINIPIRIFKNNEDKEMFLKFLDEHIKIHYLSIN</sequence>
<evidence type="ECO:0008006" key="3">
    <source>
        <dbReference type="Google" id="ProtNLM"/>
    </source>
</evidence>
<dbReference type="EMBL" id="WNUR01001678">
    <property type="protein sequence ID" value="MDZ7543824.1"/>
    <property type="molecule type" value="Genomic_DNA"/>
</dbReference>
<proteinExistence type="predicted"/>
<comment type="caution">
    <text evidence="1">The sequence shown here is derived from an EMBL/GenBank/DDBJ whole genome shotgun (WGS) entry which is preliminary data.</text>
</comment>
<evidence type="ECO:0000313" key="2">
    <source>
        <dbReference type="Proteomes" id="UP001288944"/>
    </source>
</evidence>
<organism evidence="1 2">
    <name type="scientific">Clostridium perfringens</name>
    <dbReference type="NCBI Taxonomy" id="1502"/>
    <lineage>
        <taxon>Bacteria</taxon>
        <taxon>Bacillati</taxon>
        <taxon>Bacillota</taxon>
        <taxon>Clostridia</taxon>
        <taxon>Eubacteriales</taxon>
        <taxon>Clostridiaceae</taxon>
        <taxon>Clostridium</taxon>
    </lineage>
</organism>
<name>A0AAW9K8D5_CLOPF</name>
<dbReference type="AlphaFoldDB" id="A0AAW9K8D5"/>
<feature type="non-terminal residue" evidence="1">
    <location>
        <position position="1"/>
    </location>
</feature>